<dbReference type="InterPro" id="IPR036737">
    <property type="entry name" value="OmpA-like_sf"/>
</dbReference>
<evidence type="ECO:0000313" key="6">
    <source>
        <dbReference type="EMBL" id="SEF46290.1"/>
    </source>
</evidence>
<sequence>MKTLSILMIPTIILTLTGCATMTDTQRGTAQGTAIGAGTGAAIGALIGGKKGAAIGAGSGALLGAGAGYMWSQRMEEQKREMETATAGTGVQVTQTEDNRLKLNIPSDISFDTGRADIKPGFRPILDNFATTLISNEDTAVKIIGHTDNTGSNAINNPLSVNRAASTRDYLVSRGIPINRIQIDGRGSREPMVENNTPENRAENRRVEIFVTEMQPAPEAAPEVPRQ</sequence>
<keyword evidence="3" id="KW-0998">Cell outer membrane</keyword>
<dbReference type="InterPro" id="IPR050330">
    <property type="entry name" value="Bact_OuterMem_StrucFunc"/>
</dbReference>
<dbReference type="PRINTS" id="PR01023">
    <property type="entry name" value="NAFLGMOTY"/>
</dbReference>
<evidence type="ECO:0000256" key="3">
    <source>
        <dbReference type="ARBA" id="ARBA00023237"/>
    </source>
</evidence>
<feature type="domain" description="OmpA-like" evidence="5">
    <location>
        <begin position="98"/>
        <end position="215"/>
    </location>
</feature>
<proteinExistence type="predicted"/>
<dbReference type="RefSeq" id="WP_103965327.1">
    <property type="nucleotide sequence ID" value="NZ_FNUX01000002.1"/>
</dbReference>
<dbReference type="Proteomes" id="UP000236753">
    <property type="component" value="Unassembled WGS sequence"/>
</dbReference>
<dbReference type="AlphaFoldDB" id="A0A1H5S7A1"/>
<protein>
    <submittedName>
        <fullName evidence="6">Outer membrane protein OmpA</fullName>
    </submittedName>
</protein>
<name>A0A1H5S7A1_9PROT</name>
<gene>
    <name evidence="6" type="ORF">SAMN05216334_10243</name>
</gene>
<dbReference type="GO" id="GO:0009279">
    <property type="term" value="C:cell outer membrane"/>
    <property type="evidence" value="ECO:0007669"/>
    <property type="project" value="UniProtKB-SubCell"/>
</dbReference>
<dbReference type="InterPro" id="IPR027367">
    <property type="entry name" value="Gly-zipper_YMGG"/>
</dbReference>
<dbReference type="InterPro" id="IPR006665">
    <property type="entry name" value="OmpA-like"/>
</dbReference>
<dbReference type="CDD" id="cd07185">
    <property type="entry name" value="OmpA_C-like"/>
    <property type="match status" value="1"/>
</dbReference>
<dbReference type="PRINTS" id="PR01021">
    <property type="entry name" value="OMPADOMAIN"/>
</dbReference>
<evidence type="ECO:0000256" key="1">
    <source>
        <dbReference type="ARBA" id="ARBA00004442"/>
    </source>
</evidence>
<dbReference type="PANTHER" id="PTHR30329:SF21">
    <property type="entry name" value="LIPOPROTEIN YIAD-RELATED"/>
    <property type="match status" value="1"/>
</dbReference>
<dbReference type="Pfam" id="PF00691">
    <property type="entry name" value="OmpA"/>
    <property type="match status" value="1"/>
</dbReference>
<dbReference type="Pfam" id="PF13441">
    <property type="entry name" value="Gly-zipper_YMGG"/>
    <property type="match status" value="1"/>
</dbReference>
<accession>A0A1H5S7A1</accession>
<evidence type="ECO:0000259" key="5">
    <source>
        <dbReference type="PROSITE" id="PS51123"/>
    </source>
</evidence>
<organism evidence="6 7">
    <name type="scientific">Nitrosomonas ureae</name>
    <dbReference type="NCBI Taxonomy" id="44577"/>
    <lineage>
        <taxon>Bacteria</taxon>
        <taxon>Pseudomonadati</taxon>
        <taxon>Pseudomonadota</taxon>
        <taxon>Betaproteobacteria</taxon>
        <taxon>Nitrosomonadales</taxon>
        <taxon>Nitrosomonadaceae</taxon>
        <taxon>Nitrosomonas</taxon>
    </lineage>
</organism>
<comment type="subcellular location">
    <subcellularLocation>
        <location evidence="1">Cell outer membrane</location>
    </subcellularLocation>
</comment>
<evidence type="ECO:0000256" key="4">
    <source>
        <dbReference type="PROSITE-ProRule" id="PRU00473"/>
    </source>
</evidence>
<keyword evidence="2 4" id="KW-0472">Membrane</keyword>
<reference evidence="6 7" key="1">
    <citation type="submission" date="2016-10" db="EMBL/GenBank/DDBJ databases">
        <authorList>
            <person name="de Groot N.N."/>
        </authorList>
    </citation>
    <scope>NUCLEOTIDE SEQUENCE [LARGE SCALE GENOMIC DNA]</scope>
    <source>
        <strain evidence="6 7">Nm13</strain>
    </source>
</reference>
<dbReference type="PANTHER" id="PTHR30329">
    <property type="entry name" value="STATOR ELEMENT OF FLAGELLAR MOTOR COMPLEX"/>
    <property type="match status" value="1"/>
</dbReference>
<evidence type="ECO:0000313" key="7">
    <source>
        <dbReference type="Proteomes" id="UP000236753"/>
    </source>
</evidence>
<evidence type="ECO:0000256" key="2">
    <source>
        <dbReference type="ARBA" id="ARBA00023136"/>
    </source>
</evidence>
<dbReference type="Gene3D" id="3.30.1330.60">
    <property type="entry name" value="OmpA-like domain"/>
    <property type="match status" value="1"/>
</dbReference>
<dbReference type="OrthoDB" id="9782229at2"/>
<dbReference type="EMBL" id="FNUX01000002">
    <property type="protein sequence ID" value="SEF46290.1"/>
    <property type="molecule type" value="Genomic_DNA"/>
</dbReference>
<dbReference type="InterPro" id="IPR006664">
    <property type="entry name" value="OMP_bac"/>
</dbReference>
<dbReference type="PROSITE" id="PS51257">
    <property type="entry name" value="PROKAR_LIPOPROTEIN"/>
    <property type="match status" value="1"/>
</dbReference>
<dbReference type="SUPFAM" id="SSF103088">
    <property type="entry name" value="OmpA-like"/>
    <property type="match status" value="1"/>
</dbReference>
<dbReference type="PROSITE" id="PS51123">
    <property type="entry name" value="OMPA_2"/>
    <property type="match status" value="1"/>
</dbReference>